<dbReference type="OrthoDB" id="280897at2"/>
<name>A0A0H3C5U3_CAUVN</name>
<reference evidence="1 2" key="1">
    <citation type="journal article" date="2010" name="J. Bacteriol.">
        <title>The genetic basis of laboratory adaptation in Caulobacter crescentus.</title>
        <authorList>
            <person name="Marks M.E."/>
            <person name="Castro-Rojas C.M."/>
            <person name="Teiling C."/>
            <person name="Du L."/>
            <person name="Kapatral V."/>
            <person name="Walunas T.L."/>
            <person name="Crosson S."/>
        </authorList>
    </citation>
    <scope>NUCLEOTIDE SEQUENCE [LARGE SCALE GENOMIC DNA]</scope>
    <source>
        <strain evidence="2">NA1000 / CB15N</strain>
    </source>
</reference>
<organism evidence="1 2">
    <name type="scientific">Caulobacter vibrioides (strain NA1000 / CB15N)</name>
    <name type="common">Caulobacter crescentus</name>
    <dbReference type="NCBI Taxonomy" id="565050"/>
    <lineage>
        <taxon>Bacteria</taxon>
        <taxon>Pseudomonadati</taxon>
        <taxon>Pseudomonadota</taxon>
        <taxon>Alphaproteobacteria</taxon>
        <taxon>Caulobacterales</taxon>
        <taxon>Caulobacteraceae</taxon>
        <taxon>Caulobacter</taxon>
    </lineage>
</organism>
<accession>A0A0H3C5U3</accession>
<proteinExistence type="predicted"/>
<dbReference type="HOGENOM" id="CLU_029768_0_0_5"/>
<dbReference type="KEGG" id="ccs:CCNA_00593"/>
<dbReference type="EMBL" id="CP001340">
    <property type="protein sequence ID" value="ACL94058.1"/>
    <property type="molecule type" value="Genomic_DNA"/>
</dbReference>
<sequence length="527" mass="55273">MRRLGLPRSAVTVCAGALALVLAVALMVIGERPPARVAAAQAQASPCNVFGVQPVTLTPTLPTSFASATAQLGADCMAWQSFISLNWAADPNNPGQPDPNVPASSFGAPGDTSPKVWETYLEASAVFSAPQGSAKTLWAAERPAIKSLVRVSKQGATDLSLSGIRQAGDGKWLTSQSGQLTYYEVRMNQDEYQFITTNVFSGSDLTTYAGQAACAAGQNGKGGLILPAGGGATGATLDADCLGNPAKYGANVGAIEIKAAWVPLPSDHSLDYRYKTAVARVTNPDTGQTTQVTVGLVGLHIIRKVQGAPQFVWATFEQIDNSPDEAGGGFSAPALPANPHQKALGRYTYFNPNCTTATDPTYKCQHNALPGPPCDAKGQPAGCYPYSAPMQITRLVPVDATANAVTGYVWSLLPANSVYNYYRLINVQWPNSPTVVKAGSTVPLPNGDITPSSKSGIVANTTLETYQQSKNACMDCHQSAPIATPKTLRTALVAGRGTTKVQPKNLVKGSASLASDYSFVFVSETRR</sequence>
<dbReference type="RefSeq" id="WP_010918445.1">
    <property type="nucleotide sequence ID" value="NC_011916.1"/>
</dbReference>
<keyword evidence="2" id="KW-1185">Reference proteome</keyword>
<dbReference type="AlphaFoldDB" id="A0A0H3C5U3"/>
<protein>
    <recommendedName>
        <fullName evidence="3">Cytochrome c family protein</fullName>
    </recommendedName>
</protein>
<dbReference type="PATRIC" id="fig|565050.3.peg.585"/>
<dbReference type="Proteomes" id="UP000001364">
    <property type="component" value="Chromosome"/>
</dbReference>
<dbReference type="RefSeq" id="YP_002515966.1">
    <property type="nucleotide sequence ID" value="NC_011916.1"/>
</dbReference>
<evidence type="ECO:0000313" key="2">
    <source>
        <dbReference type="Proteomes" id="UP000001364"/>
    </source>
</evidence>
<dbReference type="GeneID" id="7329992"/>
<evidence type="ECO:0000313" key="1">
    <source>
        <dbReference type="EMBL" id="ACL94058.1"/>
    </source>
</evidence>
<gene>
    <name evidence="1" type="ordered locus">CCNA_00593</name>
</gene>
<evidence type="ECO:0008006" key="3">
    <source>
        <dbReference type="Google" id="ProtNLM"/>
    </source>
</evidence>